<comment type="caution">
    <text evidence="1">The sequence shown here is derived from an EMBL/GenBank/DDBJ whole genome shotgun (WGS) entry which is preliminary data.</text>
</comment>
<protein>
    <submittedName>
        <fullName evidence="1">Uncharacterized protein</fullName>
    </submittedName>
</protein>
<dbReference type="AlphaFoldDB" id="A0AAN8A3G5"/>
<proteinExistence type="predicted"/>
<reference evidence="1" key="1">
    <citation type="submission" date="2023-08" db="EMBL/GenBank/DDBJ databases">
        <title>Black Yeasts Isolated from many extreme environments.</title>
        <authorList>
            <person name="Coleine C."/>
            <person name="Stajich J.E."/>
            <person name="Selbmann L."/>
        </authorList>
    </citation>
    <scope>NUCLEOTIDE SEQUENCE</scope>
    <source>
        <strain evidence="1">CCFEE 5810</strain>
    </source>
</reference>
<dbReference type="EMBL" id="JAVRQU010000006">
    <property type="protein sequence ID" value="KAK5701729.1"/>
    <property type="molecule type" value="Genomic_DNA"/>
</dbReference>
<sequence length="252" mass="27942">MQTTASTHTPTGFFDLPPEVRNSIYDYALVPANGIRPLDPTAEVPNTALLAASPLIKAEAEKMYWESNRVVFELSNRDVLAGAPAAAEWLLAAGSEKIAKLSSLTITRGARFSIELCHGLYNGNTPGLVLQNLHLAPAHWDVSWGPAPYVYDSSHVTASINFALRQLYAEPDLDLASHFGHNLVGGLAQFLAPLDWRCSWDYDCSDHGQRMPGVARWDPGPIKFYNKEYLHPQRLEEERIMKEMEGDEGPEP</sequence>
<accession>A0AAN8A3G5</accession>
<evidence type="ECO:0000313" key="1">
    <source>
        <dbReference type="EMBL" id="KAK5701729.1"/>
    </source>
</evidence>
<dbReference type="Proteomes" id="UP001310594">
    <property type="component" value="Unassembled WGS sequence"/>
</dbReference>
<name>A0AAN8A3G5_9PEZI</name>
<evidence type="ECO:0000313" key="2">
    <source>
        <dbReference type="Proteomes" id="UP001310594"/>
    </source>
</evidence>
<gene>
    <name evidence="1" type="ORF">LTR97_004547</name>
</gene>
<organism evidence="1 2">
    <name type="scientific">Elasticomyces elasticus</name>
    <dbReference type="NCBI Taxonomy" id="574655"/>
    <lineage>
        <taxon>Eukaryota</taxon>
        <taxon>Fungi</taxon>
        <taxon>Dikarya</taxon>
        <taxon>Ascomycota</taxon>
        <taxon>Pezizomycotina</taxon>
        <taxon>Dothideomycetes</taxon>
        <taxon>Dothideomycetidae</taxon>
        <taxon>Mycosphaerellales</taxon>
        <taxon>Teratosphaeriaceae</taxon>
        <taxon>Elasticomyces</taxon>
    </lineage>
</organism>